<reference evidence="2" key="1">
    <citation type="journal article" date="2019" name="Plant J.">
        <title>Chlorella vulgaris genome assembly and annotation reveals the molecular basis for metabolic acclimation to high light conditions.</title>
        <authorList>
            <person name="Cecchin M."/>
            <person name="Marcolungo L."/>
            <person name="Rossato M."/>
            <person name="Girolomoni L."/>
            <person name="Cosentino E."/>
            <person name="Cuine S."/>
            <person name="Li-Beisson Y."/>
            <person name="Delledonne M."/>
            <person name="Ballottari M."/>
        </authorList>
    </citation>
    <scope>NUCLEOTIDE SEQUENCE</scope>
    <source>
        <strain evidence="2">211/11P</strain>
    </source>
</reference>
<dbReference type="OrthoDB" id="546719at2759"/>
<sequence>MDSVDQRQQTDIERLIAHCQELEDRVEEMEASILQADERSRDRAVALRTLLRDDKQMDQFLAQDDGLLELPPEEGMKPWDVFRHSFTLALSKGYLRTTDTLRNKLMVSEWELGRRPIALQIGVSRFEAFCAANRVELDFDAISEIYSDPSDLRPITDPYLRMQARAIITQADAEERVKAFDACTTEARRLASQFSEAEFLSKIIPDNGIIDALARFVSPGRA</sequence>
<gene>
    <name evidence="2" type="ORF">D9Q98_003107</name>
</gene>
<reference evidence="2" key="2">
    <citation type="submission" date="2020-11" db="EMBL/GenBank/DDBJ databases">
        <authorList>
            <person name="Cecchin M."/>
            <person name="Marcolungo L."/>
            <person name="Rossato M."/>
            <person name="Girolomoni L."/>
            <person name="Cosentino E."/>
            <person name="Cuine S."/>
            <person name="Li-Beisson Y."/>
            <person name="Delledonne M."/>
            <person name="Ballottari M."/>
        </authorList>
    </citation>
    <scope>NUCLEOTIDE SEQUENCE</scope>
    <source>
        <strain evidence="2">211/11P</strain>
        <tissue evidence="2">Whole cell</tissue>
    </source>
</reference>
<protein>
    <submittedName>
        <fullName evidence="2">Uncharacterized protein</fullName>
    </submittedName>
</protein>
<feature type="coiled-coil region" evidence="1">
    <location>
        <begin position="12"/>
        <end position="39"/>
    </location>
</feature>
<comment type="caution">
    <text evidence="2">The sequence shown here is derived from an EMBL/GenBank/DDBJ whole genome shotgun (WGS) entry which is preliminary data.</text>
</comment>
<proteinExistence type="predicted"/>
<dbReference type="EMBL" id="SIDB01000004">
    <property type="protein sequence ID" value="KAI3433288.1"/>
    <property type="molecule type" value="Genomic_DNA"/>
</dbReference>
<name>A0A9D4TRY9_CHLVU</name>
<evidence type="ECO:0000313" key="2">
    <source>
        <dbReference type="EMBL" id="KAI3433288.1"/>
    </source>
</evidence>
<dbReference type="AlphaFoldDB" id="A0A9D4TRY9"/>
<evidence type="ECO:0000256" key="1">
    <source>
        <dbReference type="SAM" id="Coils"/>
    </source>
</evidence>
<organism evidence="2 3">
    <name type="scientific">Chlorella vulgaris</name>
    <name type="common">Green alga</name>
    <dbReference type="NCBI Taxonomy" id="3077"/>
    <lineage>
        <taxon>Eukaryota</taxon>
        <taxon>Viridiplantae</taxon>
        <taxon>Chlorophyta</taxon>
        <taxon>core chlorophytes</taxon>
        <taxon>Trebouxiophyceae</taxon>
        <taxon>Chlorellales</taxon>
        <taxon>Chlorellaceae</taxon>
        <taxon>Chlorella clade</taxon>
        <taxon>Chlorella</taxon>
    </lineage>
</organism>
<keyword evidence="1" id="KW-0175">Coiled coil</keyword>
<evidence type="ECO:0000313" key="3">
    <source>
        <dbReference type="Proteomes" id="UP001055712"/>
    </source>
</evidence>
<accession>A0A9D4TRY9</accession>
<keyword evidence="3" id="KW-1185">Reference proteome</keyword>
<dbReference type="Proteomes" id="UP001055712">
    <property type="component" value="Unassembled WGS sequence"/>
</dbReference>